<proteinExistence type="predicted"/>
<sequence length="137" mass="16045">MSQPFAMSIIPHTYRLLVAVLLPPLSRCLKLKIHFLSSKKRFKNLKMDELDKTIKKKTGDFFRFRKCEQVCSSQTENGSTASVLRHELMELPGSHQPVYYRRQCKMRSWTSLALVLRELEVVYSSVTGEIIRRVRKK</sequence>
<organism evidence="1 2">
    <name type="scientific">Hibiscus sabdariffa</name>
    <name type="common">roselle</name>
    <dbReference type="NCBI Taxonomy" id="183260"/>
    <lineage>
        <taxon>Eukaryota</taxon>
        <taxon>Viridiplantae</taxon>
        <taxon>Streptophyta</taxon>
        <taxon>Embryophyta</taxon>
        <taxon>Tracheophyta</taxon>
        <taxon>Spermatophyta</taxon>
        <taxon>Magnoliopsida</taxon>
        <taxon>eudicotyledons</taxon>
        <taxon>Gunneridae</taxon>
        <taxon>Pentapetalae</taxon>
        <taxon>rosids</taxon>
        <taxon>malvids</taxon>
        <taxon>Malvales</taxon>
        <taxon>Malvaceae</taxon>
        <taxon>Malvoideae</taxon>
        <taxon>Hibiscus</taxon>
    </lineage>
</organism>
<comment type="caution">
    <text evidence="1">The sequence shown here is derived from an EMBL/GenBank/DDBJ whole genome shotgun (WGS) entry which is preliminary data.</text>
</comment>
<name>A0ABR2UDN7_9ROSI</name>
<dbReference type="EMBL" id="JBBPBN010000001">
    <property type="protein sequence ID" value="KAK9047747.1"/>
    <property type="molecule type" value="Genomic_DNA"/>
</dbReference>
<gene>
    <name evidence="1" type="ORF">V6N11_053583</name>
</gene>
<protein>
    <submittedName>
        <fullName evidence="1">Uncharacterized protein</fullName>
    </submittedName>
</protein>
<evidence type="ECO:0000313" key="1">
    <source>
        <dbReference type="EMBL" id="KAK9047747.1"/>
    </source>
</evidence>
<keyword evidence="2" id="KW-1185">Reference proteome</keyword>
<dbReference type="Proteomes" id="UP001396334">
    <property type="component" value="Unassembled WGS sequence"/>
</dbReference>
<evidence type="ECO:0000313" key="2">
    <source>
        <dbReference type="Proteomes" id="UP001396334"/>
    </source>
</evidence>
<accession>A0ABR2UDN7</accession>
<reference evidence="1 2" key="1">
    <citation type="journal article" date="2024" name="G3 (Bethesda)">
        <title>Genome assembly of Hibiscus sabdariffa L. provides insights into metabolisms of medicinal natural products.</title>
        <authorList>
            <person name="Kim T."/>
        </authorList>
    </citation>
    <scope>NUCLEOTIDE SEQUENCE [LARGE SCALE GENOMIC DNA]</scope>
    <source>
        <strain evidence="1">TK-2024</strain>
        <tissue evidence="1">Old leaves</tissue>
    </source>
</reference>